<comment type="subcellular location">
    <subcellularLocation>
        <location evidence="1">Membrane</location>
        <topology evidence="1">Multi-pass membrane protein</topology>
    </subcellularLocation>
</comment>
<feature type="region of interest" description="Disordered" evidence="6">
    <location>
        <begin position="1"/>
        <end position="27"/>
    </location>
</feature>
<dbReference type="Pfam" id="PF07690">
    <property type="entry name" value="MFS_1"/>
    <property type="match status" value="1"/>
</dbReference>
<evidence type="ECO:0000256" key="6">
    <source>
        <dbReference type="SAM" id="MobiDB-lite"/>
    </source>
</evidence>
<evidence type="ECO:0000313" key="10">
    <source>
        <dbReference type="Proteomes" id="UP001586593"/>
    </source>
</evidence>
<dbReference type="PANTHER" id="PTHR43791:SF24">
    <property type="entry name" value="NICOTINIC ACID PLASMA MEMBRANE TRANSPORTER"/>
    <property type="match status" value="1"/>
</dbReference>
<dbReference type="Proteomes" id="UP001586593">
    <property type="component" value="Unassembled WGS sequence"/>
</dbReference>
<dbReference type="InterPro" id="IPR020846">
    <property type="entry name" value="MFS_dom"/>
</dbReference>
<dbReference type="EMBL" id="JAZHXJ010000588">
    <property type="protein sequence ID" value="KAL1856484.1"/>
    <property type="molecule type" value="Genomic_DNA"/>
</dbReference>
<name>A0ABR3W9C2_9PEZI</name>
<sequence length="176" mass="19320">MDAEKTAHDDSKALPPRDGSRSPSPAAEVDDLYIDPQLERSTVAKFDKYVLPQMAVLIILAYLDRSNIGNARVFGFEAGLGLQGTDFNNISTLFYVTYIVFEVPWVMAVKRFGANKVLAVAMVSWSLTTLGTGFIRNYHQAIAVRLLLGACEAGLFPCLTFFISTVAWPPCTAPRP</sequence>
<protein>
    <recommendedName>
        <fullName evidence="8">Major facilitator superfamily (MFS) profile domain-containing protein</fullName>
    </recommendedName>
</protein>
<gene>
    <name evidence="9" type="ORF">VTK73DRAFT_8235</name>
</gene>
<feature type="transmembrane region" description="Helical" evidence="7">
    <location>
        <begin position="142"/>
        <end position="168"/>
    </location>
</feature>
<reference evidence="9 10" key="1">
    <citation type="journal article" date="2024" name="Commun. Biol.">
        <title>Comparative genomic analysis of thermophilic fungi reveals convergent evolutionary adaptations and gene losses.</title>
        <authorList>
            <person name="Steindorff A.S."/>
            <person name="Aguilar-Pontes M.V."/>
            <person name="Robinson A.J."/>
            <person name="Andreopoulos B."/>
            <person name="LaButti K."/>
            <person name="Kuo A."/>
            <person name="Mondo S."/>
            <person name="Riley R."/>
            <person name="Otillar R."/>
            <person name="Haridas S."/>
            <person name="Lipzen A."/>
            <person name="Grimwood J."/>
            <person name="Schmutz J."/>
            <person name="Clum A."/>
            <person name="Reid I.D."/>
            <person name="Moisan M.C."/>
            <person name="Butler G."/>
            <person name="Nguyen T.T.M."/>
            <person name="Dewar K."/>
            <person name="Conant G."/>
            <person name="Drula E."/>
            <person name="Henrissat B."/>
            <person name="Hansel C."/>
            <person name="Singer S."/>
            <person name="Hutchinson M.I."/>
            <person name="de Vries R.P."/>
            <person name="Natvig D.O."/>
            <person name="Powell A.J."/>
            <person name="Tsang A."/>
            <person name="Grigoriev I.V."/>
        </authorList>
    </citation>
    <scope>NUCLEOTIDE SEQUENCE [LARGE SCALE GENOMIC DNA]</scope>
    <source>
        <strain evidence="9 10">ATCC 24622</strain>
    </source>
</reference>
<evidence type="ECO:0000256" key="7">
    <source>
        <dbReference type="SAM" id="Phobius"/>
    </source>
</evidence>
<feature type="compositionally biased region" description="Basic and acidic residues" evidence="6">
    <location>
        <begin position="1"/>
        <end position="12"/>
    </location>
</feature>
<evidence type="ECO:0000256" key="1">
    <source>
        <dbReference type="ARBA" id="ARBA00004141"/>
    </source>
</evidence>
<evidence type="ECO:0000256" key="2">
    <source>
        <dbReference type="ARBA" id="ARBA00022448"/>
    </source>
</evidence>
<proteinExistence type="predicted"/>
<dbReference type="Gene3D" id="1.20.1250.20">
    <property type="entry name" value="MFS general substrate transporter like domains"/>
    <property type="match status" value="1"/>
</dbReference>
<evidence type="ECO:0000256" key="4">
    <source>
        <dbReference type="ARBA" id="ARBA00022989"/>
    </source>
</evidence>
<feature type="transmembrane region" description="Helical" evidence="7">
    <location>
        <begin position="117"/>
        <end position="136"/>
    </location>
</feature>
<keyword evidence="2" id="KW-0813">Transport</keyword>
<keyword evidence="10" id="KW-1185">Reference proteome</keyword>
<accession>A0ABR3W9C2</accession>
<evidence type="ECO:0000256" key="3">
    <source>
        <dbReference type="ARBA" id="ARBA00022692"/>
    </source>
</evidence>
<keyword evidence="3 7" id="KW-0812">Transmembrane</keyword>
<dbReference type="SUPFAM" id="SSF103473">
    <property type="entry name" value="MFS general substrate transporter"/>
    <property type="match status" value="1"/>
</dbReference>
<keyword evidence="4 7" id="KW-1133">Transmembrane helix</keyword>
<dbReference type="InterPro" id="IPR036259">
    <property type="entry name" value="MFS_trans_sf"/>
</dbReference>
<evidence type="ECO:0000259" key="8">
    <source>
        <dbReference type="PROSITE" id="PS50850"/>
    </source>
</evidence>
<evidence type="ECO:0000256" key="5">
    <source>
        <dbReference type="ARBA" id="ARBA00023136"/>
    </source>
</evidence>
<dbReference type="PROSITE" id="PS50850">
    <property type="entry name" value="MFS"/>
    <property type="match status" value="1"/>
</dbReference>
<comment type="caution">
    <text evidence="9">The sequence shown here is derived from an EMBL/GenBank/DDBJ whole genome shotgun (WGS) entry which is preliminary data.</text>
</comment>
<organism evidence="9 10">
    <name type="scientific">Phialemonium thermophilum</name>
    <dbReference type="NCBI Taxonomy" id="223376"/>
    <lineage>
        <taxon>Eukaryota</taxon>
        <taxon>Fungi</taxon>
        <taxon>Dikarya</taxon>
        <taxon>Ascomycota</taxon>
        <taxon>Pezizomycotina</taxon>
        <taxon>Sordariomycetes</taxon>
        <taxon>Sordariomycetidae</taxon>
        <taxon>Cephalothecales</taxon>
        <taxon>Cephalothecaceae</taxon>
        <taxon>Phialemonium</taxon>
    </lineage>
</organism>
<evidence type="ECO:0000313" key="9">
    <source>
        <dbReference type="EMBL" id="KAL1856484.1"/>
    </source>
</evidence>
<dbReference type="InterPro" id="IPR011701">
    <property type="entry name" value="MFS"/>
</dbReference>
<dbReference type="PANTHER" id="PTHR43791">
    <property type="entry name" value="PERMEASE-RELATED"/>
    <property type="match status" value="1"/>
</dbReference>
<feature type="domain" description="Major facilitator superfamily (MFS) profile" evidence="8">
    <location>
        <begin position="50"/>
        <end position="176"/>
    </location>
</feature>
<keyword evidence="5 7" id="KW-0472">Membrane</keyword>